<comment type="caution">
    <text evidence="1">The sequence shown here is derived from an EMBL/GenBank/DDBJ whole genome shotgun (WGS) entry which is preliminary data.</text>
</comment>
<evidence type="ECO:0000313" key="1">
    <source>
        <dbReference type="EMBL" id="GCC36590.1"/>
    </source>
</evidence>
<evidence type="ECO:0000313" key="2">
    <source>
        <dbReference type="Proteomes" id="UP000287033"/>
    </source>
</evidence>
<keyword evidence="2" id="KW-1185">Reference proteome</keyword>
<accession>A0A401T1S8</accession>
<dbReference type="EMBL" id="BEZZ01000854">
    <property type="protein sequence ID" value="GCC36590.1"/>
    <property type="molecule type" value="Genomic_DNA"/>
</dbReference>
<reference evidence="1 2" key="1">
    <citation type="journal article" date="2018" name="Nat. Ecol. Evol.">
        <title>Shark genomes provide insights into elasmobranch evolution and the origin of vertebrates.</title>
        <authorList>
            <person name="Hara Y"/>
            <person name="Yamaguchi K"/>
            <person name="Onimaru K"/>
            <person name="Kadota M"/>
            <person name="Koyanagi M"/>
            <person name="Keeley SD"/>
            <person name="Tatsumi K"/>
            <person name="Tanaka K"/>
            <person name="Motone F"/>
            <person name="Kageyama Y"/>
            <person name="Nozu R"/>
            <person name="Adachi N"/>
            <person name="Nishimura O"/>
            <person name="Nakagawa R"/>
            <person name="Tanegashima C"/>
            <person name="Kiyatake I"/>
            <person name="Matsumoto R"/>
            <person name="Murakumo K"/>
            <person name="Nishida K"/>
            <person name="Terakita A"/>
            <person name="Kuratani S"/>
            <person name="Sato K"/>
            <person name="Hyodo S Kuraku.S."/>
        </authorList>
    </citation>
    <scope>NUCLEOTIDE SEQUENCE [LARGE SCALE GENOMIC DNA]</scope>
</reference>
<gene>
    <name evidence="1" type="ORF">chiPu_0015085</name>
</gene>
<dbReference type="Proteomes" id="UP000287033">
    <property type="component" value="Unassembled WGS sequence"/>
</dbReference>
<name>A0A401T1S8_CHIPU</name>
<dbReference type="AlphaFoldDB" id="A0A401T1S8"/>
<proteinExistence type="predicted"/>
<sequence>MPSAQDSAPARTKYACSSVRAQGIVDRPFVRRCTRSRRRTSSGHLQLPYPRQQKIFERKTLQIRISNQISHQNLTDPLSAAVTVYH</sequence>
<organism evidence="1 2">
    <name type="scientific">Chiloscyllium punctatum</name>
    <name type="common">Brownbanded bambooshark</name>
    <name type="synonym">Hemiscyllium punctatum</name>
    <dbReference type="NCBI Taxonomy" id="137246"/>
    <lineage>
        <taxon>Eukaryota</taxon>
        <taxon>Metazoa</taxon>
        <taxon>Chordata</taxon>
        <taxon>Craniata</taxon>
        <taxon>Vertebrata</taxon>
        <taxon>Chondrichthyes</taxon>
        <taxon>Elasmobranchii</taxon>
        <taxon>Galeomorphii</taxon>
        <taxon>Galeoidea</taxon>
        <taxon>Orectolobiformes</taxon>
        <taxon>Hemiscylliidae</taxon>
        <taxon>Chiloscyllium</taxon>
    </lineage>
</organism>
<protein>
    <submittedName>
        <fullName evidence="1">Uncharacterized protein</fullName>
    </submittedName>
</protein>